<sequence length="100" mass="11154">MFSGIQEILLIVLVVLGIFLVPRMIKPRPSPPRVLLRRPGLRFSWTLRLAIVVSVLWPLACAAYFQPWQQAAIPFAVIGLGPVVVGWCAHWVLAGMKNKP</sequence>
<keyword evidence="1" id="KW-1133">Transmembrane helix</keyword>
<evidence type="ECO:0000256" key="1">
    <source>
        <dbReference type="SAM" id="Phobius"/>
    </source>
</evidence>
<reference evidence="2 3" key="1">
    <citation type="submission" date="2019-11" db="EMBL/GenBank/DDBJ databases">
        <title>Comparative genomics of hydrocarbon-degrading Desulfosarcina strains.</title>
        <authorList>
            <person name="Watanabe M."/>
            <person name="Kojima H."/>
            <person name="Fukui M."/>
        </authorList>
    </citation>
    <scope>NUCLEOTIDE SEQUENCE [LARGE SCALE GENOMIC DNA]</scope>
    <source>
        <strain evidence="2 3">PL12</strain>
    </source>
</reference>
<dbReference type="RefSeq" id="WP_155315150.1">
    <property type="nucleotide sequence ID" value="NZ_AP021874.1"/>
</dbReference>
<dbReference type="KEGG" id="dalk:DSCA_07500"/>
<feature type="transmembrane region" description="Helical" evidence="1">
    <location>
        <begin position="71"/>
        <end position="94"/>
    </location>
</feature>
<name>A0A5K7YFL0_9BACT</name>
<keyword evidence="1" id="KW-0812">Transmembrane</keyword>
<accession>A0A5K7YFL0</accession>
<dbReference type="AlphaFoldDB" id="A0A5K7YFL0"/>
<feature type="transmembrane region" description="Helical" evidence="1">
    <location>
        <begin position="6"/>
        <end position="25"/>
    </location>
</feature>
<dbReference type="EMBL" id="AP021874">
    <property type="protein sequence ID" value="BBO66820.1"/>
    <property type="molecule type" value="Genomic_DNA"/>
</dbReference>
<evidence type="ECO:0000313" key="2">
    <source>
        <dbReference type="EMBL" id="BBO66820.1"/>
    </source>
</evidence>
<dbReference type="OrthoDB" id="5422106at2"/>
<keyword evidence="1" id="KW-0472">Membrane</keyword>
<proteinExistence type="predicted"/>
<protein>
    <submittedName>
        <fullName evidence="2">Uncharacterized protein</fullName>
    </submittedName>
</protein>
<keyword evidence="3" id="KW-1185">Reference proteome</keyword>
<gene>
    <name evidence="2" type="ORF">DSCA_07500</name>
</gene>
<feature type="transmembrane region" description="Helical" evidence="1">
    <location>
        <begin position="45"/>
        <end position="65"/>
    </location>
</feature>
<dbReference type="Proteomes" id="UP000427906">
    <property type="component" value="Chromosome"/>
</dbReference>
<organism evidence="2 3">
    <name type="scientific">Desulfosarcina alkanivorans</name>
    <dbReference type="NCBI Taxonomy" id="571177"/>
    <lineage>
        <taxon>Bacteria</taxon>
        <taxon>Pseudomonadati</taxon>
        <taxon>Thermodesulfobacteriota</taxon>
        <taxon>Desulfobacteria</taxon>
        <taxon>Desulfobacterales</taxon>
        <taxon>Desulfosarcinaceae</taxon>
        <taxon>Desulfosarcina</taxon>
    </lineage>
</organism>
<evidence type="ECO:0000313" key="3">
    <source>
        <dbReference type="Proteomes" id="UP000427906"/>
    </source>
</evidence>